<sequence>MSILLALTATEPGEAARLYAIERAQETGESLVICPLDGSEPADFDFGGLAYTVETEVHRSRDAVGDLIDAVERVKPLFVVVGVRRRSPVGKMLLGSAAQRIILEANAPVVAVKPAN</sequence>
<name>A0ABP9BK40_9MICC</name>
<comment type="caution">
    <text evidence="2">The sequence shown here is derived from an EMBL/GenBank/DDBJ whole genome shotgun (WGS) entry which is preliminary data.</text>
</comment>
<evidence type="ECO:0000313" key="2">
    <source>
        <dbReference type="EMBL" id="GAA4795609.1"/>
    </source>
</evidence>
<feature type="domain" description="UspA" evidence="1">
    <location>
        <begin position="52"/>
        <end position="113"/>
    </location>
</feature>
<accession>A0ABP9BK40</accession>
<dbReference type="Proteomes" id="UP001500187">
    <property type="component" value="Unassembled WGS sequence"/>
</dbReference>
<gene>
    <name evidence="2" type="ORF">GCM10023352_13570</name>
</gene>
<keyword evidence="3" id="KW-1185">Reference proteome</keyword>
<dbReference type="EMBL" id="BAABKP010000002">
    <property type="protein sequence ID" value="GAA4795609.1"/>
    <property type="molecule type" value="Genomic_DNA"/>
</dbReference>
<protein>
    <recommendedName>
        <fullName evidence="1">UspA domain-containing protein</fullName>
    </recommendedName>
</protein>
<dbReference type="RefSeq" id="WP_345445930.1">
    <property type="nucleotide sequence ID" value="NZ_BAABKP010000002.1"/>
</dbReference>
<dbReference type="Pfam" id="PF00582">
    <property type="entry name" value="Usp"/>
    <property type="match status" value="1"/>
</dbReference>
<proteinExistence type="predicted"/>
<dbReference type="InterPro" id="IPR006016">
    <property type="entry name" value="UspA"/>
</dbReference>
<evidence type="ECO:0000313" key="3">
    <source>
        <dbReference type="Proteomes" id="UP001500187"/>
    </source>
</evidence>
<organism evidence="2 3">
    <name type="scientific">Rothia endophytica</name>
    <dbReference type="NCBI Taxonomy" id="1324766"/>
    <lineage>
        <taxon>Bacteria</taxon>
        <taxon>Bacillati</taxon>
        <taxon>Actinomycetota</taxon>
        <taxon>Actinomycetes</taxon>
        <taxon>Micrococcales</taxon>
        <taxon>Micrococcaceae</taxon>
        <taxon>Rothia</taxon>
    </lineage>
</organism>
<evidence type="ECO:0000259" key="1">
    <source>
        <dbReference type="Pfam" id="PF00582"/>
    </source>
</evidence>
<reference evidence="3" key="1">
    <citation type="journal article" date="2019" name="Int. J. Syst. Evol. Microbiol.">
        <title>The Global Catalogue of Microorganisms (GCM) 10K type strain sequencing project: providing services to taxonomists for standard genome sequencing and annotation.</title>
        <authorList>
            <consortium name="The Broad Institute Genomics Platform"/>
            <consortium name="The Broad Institute Genome Sequencing Center for Infectious Disease"/>
            <person name="Wu L."/>
            <person name="Ma J."/>
        </authorList>
    </citation>
    <scope>NUCLEOTIDE SEQUENCE [LARGE SCALE GENOMIC DNA]</scope>
    <source>
        <strain evidence="3">JCM 18541</strain>
    </source>
</reference>
<dbReference type="InterPro" id="IPR014729">
    <property type="entry name" value="Rossmann-like_a/b/a_fold"/>
</dbReference>
<dbReference type="SUPFAM" id="SSF52402">
    <property type="entry name" value="Adenine nucleotide alpha hydrolases-like"/>
    <property type="match status" value="1"/>
</dbReference>
<dbReference type="Gene3D" id="3.40.50.620">
    <property type="entry name" value="HUPs"/>
    <property type="match status" value="1"/>
</dbReference>